<feature type="compositionally biased region" description="Basic residues" evidence="1">
    <location>
        <begin position="668"/>
        <end position="677"/>
    </location>
</feature>
<keyword evidence="3" id="KW-1185">Reference proteome</keyword>
<dbReference type="Proteomes" id="UP000091967">
    <property type="component" value="Unassembled WGS sequence"/>
</dbReference>
<feature type="region of interest" description="Disordered" evidence="1">
    <location>
        <begin position="510"/>
        <end position="554"/>
    </location>
</feature>
<feature type="compositionally biased region" description="Low complexity" evidence="1">
    <location>
        <begin position="646"/>
        <end position="655"/>
    </location>
</feature>
<reference evidence="2 3" key="1">
    <citation type="submission" date="2016-06" db="EMBL/GenBank/DDBJ databases">
        <title>Living apart together: crosstalk between the core and supernumerary genomes in a fungal plant pathogen.</title>
        <authorList>
            <person name="Vanheule A."/>
            <person name="Audenaert K."/>
            <person name="Warris S."/>
            <person name="Van De Geest H."/>
            <person name="Schijlen E."/>
            <person name="Hofte M."/>
            <person name="De Saeger S."/>
            <person name="Haesaert G."/>
            <person name="Waalwijk C."/>
            <person name="Van Der Lee T."/>
        </authorList>
    </citation>
    <scope>NUCLEOTIDE SEQUENCE [LARGE SCALE GENOMIC DNA]</scope>
    <source>
        <strain evidence="2 3">2516</strain>
    </source>
</reference>
<protein>
    <submittedName>
        <fullName evidence="2">Uncharacterized protein</fullName>
    </submittedName>
</protein>
<feature type="compositionally biased region" description="Polar residues" evidence="1">
    <location>
        <begin position="120"/>
        <end position="132"/>
    </location>
</feature>
<comment type="caution">
    <text evidence="2">The sequence shown here is derived from an EMBL/GenBank/DDBJ whole genome shotgun (WGS) entry which is preliminary data.</text>
</comment>
<evidence type="ECO:0000313" key="2">
    <source>
        <dbReference type="EMBL" id="OBS26346.1"/>
    </source>
</evidence>
<feature type="compositionally biased region" description="Low complexity" evidence="1">
    <location>
        <begin position="691"/>
        <end position="703"/>
    </location>
</feature>
<evidence type="ECO:0000313" key="3">
    <source>
        <dbReference type="Proteomes" id="UP000091967"/>
    </source>
</evidence>
<organism evidence="2 3">
    <name type="scientific">Fusarium poae</name>
    <dbReference type="NCBI Taxonomy" id="36050"/>
    <lineage>
        <taxon>Eukaryota</taxon>
        <taxon>Fungi</taxon>
        <taxon>Dikarya</taxon>
        <taxon>Ascomycota</taxon>
        <taxon>Pezizomycotina</taxon>
        <taxon>Sordariomycetes</taxon>
        <taxon>Hypocreomycetidae</taxon>
        <taxon>Hypocreales</taxon>
        <taxon>Nectriaceae</taxon>
        <taxon>Fusarium</taxon>
    </lineage>
</organism>
<dbReference type="OMA" id="NTPPCAQ"/>
<proteinExistence type="predicted"/>
<gene>
    <name evidence="2" type="ORF">FPOA_00287</name>
</gene>
<feature type="compositionally biased region" description="Basic and acidic residues" evidence="1">
    <location>
        <begin position="235"/>
        <end position="248"/>
    </location>
</feature>
<feature type="compositionally biased region" description="Polar residues" evidence="1">
    <location>
        <begin position="205"/>
        <end position="217"/>
    </location>
</feature>
<name>A0A1B8B0W4_FUSPO</name>
<feature type="region of interest" description="Disordered" evidence="1">
    <location>
        <begin position="585"/>
        <end position="703"/>
    </location>
</feature>
<feature type="compositionally biased region" description="Basic and acidic residues" evidence="1">
    <location>
        <begin position="218"/>
        <end position="227"/>
    </location>
</feature>
<sequence length="703" mass="78529">MSSDSSPLVSRRRSANIPSDQKSLLEGQDSWAVDLRNQPRGLAHIPDYILEAAKTAHLAQKKTPQSKKRSATSPIPPASSKRMRNSETPPRSSPEKSIPWSPSPERDQPKQAASKKIAIDTTTQSSIVQETTKAAARPGLRQRQRPPIPTFQNPPSSESEYDMETRIPDAQPLNISINQNAVRSNRTVPSPLSTNKPMATPPCAQPSNPTQSGQDATDPNRRAERSKSRLSFKKIFVDDSDRTKRNYPEKERLKPTIMPPVIISSKPTSLSESFIPSTYNVPATQESIRESIEVKERDNRVEVTIPSTADQEIVEKTPSRRPVSAIKPKPFPGAKSAAHQDKPALEQVRQQLVQEQQVQQPTTPTPIGPPLIAPGAPREPFETFVQHYPEYASDSGRVAAGTKLDFITACIYLNYLRSRKRLRDCLYDEFIRAFPRYYKEYVDKTQKRGMEASVAIEWFNEQKEPQVFNKFLVNSGNLSHILRMYPNEFEVIEKMLQNKKANEIIVYTSSEDEGESSEEQKIASPEIASPVSVRPDKKAPEEPSPPVASLESQTDKTFSEIFPAVVSNPPKTTLPVQPESSWAQDFITQAPPPPSPKIPGESMPPPSSIPDPVRRRDEITGTSIQNPTPRRRDPRPISYFEKLASRSRASSSSSAGVTSTMDDDRRREKLKKYWRKSKSNESPKSGAKTQGGRSSSGRAESRR</sequence>
<feature type="region of interest" description="Disordered" evidence="1">
    <location>
        <begin position="1"/>
        <end position="27"/>
    </location>
</feature>
<accession>A0A1B8B0W4</accession>
<feature type="region of interest" description="Disordered" evidence="1">
    <location>
        <begin position="314"/>
        <end position="338"/>
    </location>
</feature>
<evidence type="ECO:0000256" key="1">
    <source>
        <dbReference type="SAM" id="MobiDB-lite"/>
    </source>
</evidence>
<dbReference type="STRING" id="36050.A0A1B8B0W4"/>
<dbReference type="AlphaFoldDB" id="A0A1B8B0W4"/>
<feature type="compositionally biased region" description="Polar residues" evidence="1">
    <location>
        <begin position="173"/>
        <end position="197"/>
    </location>
</feature>
<feature type="compositionally biased region" description="Pro residues" evidence="1">
    <location>
        <begin position="590"/>
        <end position="609"/>
    </location>
</feature>
<feature type="region of interest" description="Disordered" evidence="1">
    <location>
        <begin position="56"/>
        <end position="248"/>
    </location>
</feature>
<dbReference type="EMBL" id="LYXU01000001">
    <property type="protein sequence ID" value="OBS26346.1"/>
    <property type="molecule type" value="Genomic_DNA"/>
</dbReference>